<sequence>MLQLMVSTPTIFYLKQRDVTFEEAVSTLMSLFGPQQSLFSRRYTCMKLTKDPNDDFATYAGRVNRECAKFRLAECNENQFTCLIFKSGPQSSDDDFIRLKLLDKIEADPTCTVQSLPEECKRLTNLKQDTKMVETGTPGVHAVKHSDTKRHPPLQRNKERLSTHIKRRTGLNRSLREKCISFDSLHIDDTNVQTATK</sequence>
<evidence type="ECO:0000313" key="3">
    <source>
        <dbReference type="WBParaSite" id="HPLM_0000485501-mRNA-1"/>
    </source>
</evidence>
<gene>
    <name evidence="1" type="ORF">HPLM_LOCUS4847</name>
</gene>
<protein>
    <submittedName>
        <fullName evidence="3">Retrotrans_gag domain-containing protein</fullName>
    </submittedName>
</protein>
<keyword evidence="2" id="KW-1185">Reference proteome</keyword>
<reference evidence="1 2" key="2">
    <citation type="submission" date="2018-11" db="EMBL/GenBank/DDBJ databases">
        <authorList>
            <consortium name="Pathogen Informatics"/>
        </authorList>
    </citation>
    <scope>NUCLEOTIDE SEQUENCE [LARGE SCALE GENOMIC DNA]</scope>
    <source>
        <strain evidence="1 2">MHpl1</strain>
    </source>
</reference>
<organism evidence="3">
    <name type="scientific">Haemonchus placei</name>
    <name type="common">Barber's pole worm</name>
    <dbReference type="NCBI Taxonomy" id="6290"/>
    <lineage>
        <taxon>Eukaryota</taxon>
        <taxon>Metazoa</taxon>
        <taxon>Ecdysozoa</taxon>
        <taxon>Nematoda</taxon>
        <taxon>Chromadorea</taxon>
        <taxon>Rhabditida</taxon>
        <taxon>Rhabditina</taxon>
        <taxon>Rhabditomorpha</taxon>
        <taxon>Strongyloidea</taxon>
        <taxon>Trichostrongylidae</taxon>
        <taxon>Haemonchus</taxon>
    </lineage>
</organism>
<dbReference type="OMA" id="NDDFATY"/>
<dbReference type="OrthoDB" id="5841934at2759"/>
<reference evidence="3" key="1">
    <citation type="submission" date="2017-02" db="UniProtKB">
        <authorList>
            <consortium name="WormBaseParasite"/>
        </authorList>
    </citation>
    <scope>IDENTIFICATION</scope>
</reference>
<proteinExistence type="predicted"/>
<dbReference type="AlphaFoldDB" id="A0A0N4W4M6"/>
<name>A0A0N4W4M6_HAEPC</name>
<evidence type="ECO:0000313" key="1">
    <source>
        <dbReference type="EMBL" id="VDO24135.1"/>
    </source>
</evidence>
<accession>A0A0N4W4M6</accession>
<dbReference type="Proteomes" id="UP000268014">
    <property type="component" value="Unassembled WGS sequence"/>
</dbReference>
<dbReference type="STRING" id="6290.A0A0N4W4M6"/>
<evidence type="ECO:0000313" key="2">
    <source>
        <dbReference type="Proteomes" id="UP000268014"/>
    </source>
</evidence>
<dbReference type="EMBL" id="UZAF01016259">
    <property type="protein sequence ID" value="VDO24135.1"/>
    <property type="molecule type" value="Genomic_DNA"/>
</dbReference>
<dbReference type="WBParaSite" id="HPLM_0000485501-mRNA-1">
    <property type="protein sequence ID" value="HPLM_0000485501-mRNA-1"/>
    <property type="gene ID" value="HPLM_0000485501"/>
</dbReference>